<accession>J9C3S9</accession>
<feature type="transmembrane region" description="Helical" evidence="1">
    <location>
        <begin position="137"/>
        <end position="157"/>
    </location>
</feature>
<evidence type="ECO:0000313" key="2">
    <source>
        <dbReference type="EMBL" id="EJW94470.1"/>
    </source>
</evidence>
<reference evidence="2" key="1">
    <citation type="journal article" date="2012" name="PLoS ONE">
        <title>Gene sets for utilization of primary and secondary nutrition supplies in the distal gut of endangered iberian lynx.</title>
        <authorList>
            <person name="Alcaide M."/>
            <person name="Messina E."/>
            <person name="Richter M."/>
            <person name="Bargiela R."/>
            <person name="Peplies J."/>
            <person name="Huws S.A."/>
            <person name="Newbold C.J."/>
            <person name="Golyshin P.N."/>
            <person name="Simon M.A."/>
            <person name="Lopez G."/>
            <person name="Yakimov M.M."/>
            <person name="Ferrer M."/>
        </authorList>
    </citation>
    <scope>NUCLEOTIDE SEQUENCE</scope>
</reference>
<keyword evidence="1" id="KW-0472">Membrane</keyword>
<name>J9C3S9_9ZZZZ</name>
<comment type="caution">
    <text evidence="2">The sequence shown here is derived from an EMBL/GenBank/DDBJ whole genome shotgun (WGS) entry which is preliminary data.</text>
</comment>
<dbReference type="EMBL" id="AMCI01006357">
    <property type="protein sequence ID" value="EJW94470.1"/>
    <property type="molecule type" value="Genomic_DNA"/>
</dbReference>
<organism evidence="2">
    <name type="scientific">gut metagenome</name>
    <dbReference type="NCBI Taxonomy" id="749906"/>
    <lineage>
        <taxon>unclassified sequences</taxon>
        <taxon>metagenomes</taxon>
        <taxon>organismal metagenomes</taxon>
    </lineage>
</organism>
<sequence>LANSGQLSAMFVISYRPNDQPAEQLEMLADRGMYLIINTSDPNITAEKIHAVYDFPLELIKLMPAKFHAPYEQLTAQKDNSPAKIGFIGSSRMMVTAILDCFTAKTAIDQAVLIQMIALVAGYALVALFSLMGNLSYLSILHLLIFQLVWAIIGTVIPNLKKY</sequence>
<gene>
    <name evidence="2" type="ORF">EVA_17423</name>
</gene>
<protein>
    <submittedName>
        <fullName evidence="2">Uncharacterized protein</fullName>
    </submittedName>
</protein>
<keyword evidence="1" id="KW-0812">Transmembrane</keyword>
<dbReference type="AlphaFoldDB" id="J9C3S9"/>
<evidence type="ECO:0000256" key="1">
    <source>
        <dbReference type="SAM" id="Phobius"/>
    </source>
</evidence>
<feature type="non-terminal residue" evidence="2">
    <location>
        <position position="1"/>
    </location>
</feature>
<proteinExistence type="predicted"/>
<keyword evidence="1" id="KW-1133">Transmembrane helix</keyword>
<feature type="transmembrane region" description="Helical" evidence="1">
    <location>
        <begin position="112"/>
        <end position="131"/>
    </location>
</feature>